<evidence type="ECO:0000313" key="7">
    <source>
        <dbReference type="Proteomes" id="UP000009320"/>
    </source>
</evidence>
<feature type="chain" id="PRO_5038870982" evidence="4">
    <location>
        <begin position="24"/>
        <end position="581"/>
    </location>
</feature>
<comment type="caution">
    <text evidence="6">The sequence shown here is derived from an EMBL/GenBank/DDBJ whole genome shotgun (WGS) entry which is preliminary data.</text>
</comment>
<dbReference type="PROSITE" id="PS51257">
    <property type="entry name" value="PROKAR_LIPOPROTEIN"/>
    <property type="match status" value="1"/>
</dbReference>
<dbReference type="GO" id="GO:0042597">
    <property type="term" value="C:periplasmic space"/>
    <property type="evidence" value="ECO:0007669"/>
    <property type="project" value="UniProtKB-ARBA"/>
</dbReference>
<sequence>MNMSKSKLFALMLVGVSSLSLTACGNKSADLKKADYNFSTATPKKPIKKGGTLTYALENDAPFTGIFLAELADKENDIEAAAPGQEGLFASDDHFKITDKGAATLKLNRHDNTALITLKKNVRWSDGKPVTAKDLEFAYEILANPKVQTTQYTSSLENIIGMADYHEGKAKKITGLDMPDGPNGKKLLIHFKELKPSMLNVQNGFFWDHAAPYHYLKDVPFDKLMSDKKVRNKPLFFGPYKLDNTVHGESTAWSRNPYYWRGEPNFAHVRMSNISTENVAQAIKSHKFDVAGVPNTSYPQLKDTKGVNFIGKKTSFYSYIAFKVGKWDEKLGKNVQNPHAKMGNPALRKAMLYAMNTDQINDRYYHHLKYRVRSVIPTQFGKYSDKQLPYYSYNLKKANELLDKAGYKKKGTYRVQPNGKKLVINLAVQASGKNQDAIWTNYIQQFKKVGLNVKFLGGRPMEFNHWVDAVKSSDPKIDVLEGAWEPSDPSPAGFFGEKMPYNFARFVSPKNNKLLEQIDSQKSFNTDYRVKKLHEWQRWMYDNAYLVPLSGTYSITALNSKITGYSDKPSSDFWYEAGFSK</sequence>
<dbReference type="RefSeq" id="WP_008470832.1">
    <property type="nucleotide sequence ID" value="NZ_AYZP01000002.1"/>
</dbReference>
<keyword evidence="7" id="KW-1185">Reference proteome</keyword>
<evidence type="ECO:0000256" key="2">
    <source>
        <dbReference type="ARBA" id="ARBA00022448"/>
    </source>
</evidence>
<comment type="similarity">
    <text evidence="1">Belongs to the bacterial solute-binding protein 5 family.</text>
</comment>
<dbReference type="GO" id="GO:1904680">
    <property type="term" value="F:peptide transmembrane transporter activity"/>
    <property type="evidence" value="ECO:0007669"/>
    <property type="project" value="TreeGrafter"/>
</dbReference>
<proteinExistence type="inferred from homology"/>
<accession>I7L6C8</accession>
<dbReference type="AlphaFoldDB" id="I7L6C8"/>
<dbReference type="InterPro" id="IPR039424">
    <property type="entry name" value="SBP_5"/>
</dbReference>
<dbReference type="InterPro" id="IPR030678">
    <property type="entry name" value="Peptide/Ni-bd"/>
</dbReference>
<dbReference type="GeneID" id="82847137"/>
<evidence type="ECO:0000256" key="3">
    <source>
        <dbReference type="ARBA" id="ARBA00022729"/>
    </source>
</evidence>
<organism evidence="6 7">
    <name type="scientific">Lactobacillus hominis DSM 23910 = CRBIP 24.179</name>
    <dbReference type="NCBI Taxonomy" id="1423758"/>
    <lineage>
        <taxon>Bacteria</taxon>
        <taxon>Bacillati</taxon>
        <taxon>Bacillota</taxon>
        <taxon>Bacilli</taxon>
        <taxon>Lactobacillales</taxon>
        <taxon>Lactobacillaceae</taxon>
        <taxon>Lactobacillus</taxon>
    </lineage>
</organism>
<protein>
    <submittedName>
        <fullName evidence="6">Oligopeptide ABC transporter, oligopeptide-binding protein</fullName>
    </submittedName>
</protein>
<dbReference type="PANTHER" id="PTHR30290:SF9">
    <property type="entry name" value="OLIGOPEPTIDE-BINDING PROTEIN APPA"/>
    <property type="match status" value="1"/>
</dbReference>
<name>I7L6C8_9LACO</name>
<dbReference type="PIRSF" id="PIRSF002741">
    <property type="entry name" value="MppA"/>
    <property type="match status" value="1"/>
</dbReference>
<dbReference type="InterPro" id="IPR000914">
    <property type="entry name" value="SBP_5_dom"/>
</dbReference>
<dbReference type="STRING" id="1423758.FC41_GL000887"/>
<evidence type="ECO:0000313" key="6">
    <source>
        <dbReference type="EMBL" id="CCI81907.1"/>
    </source>
</evidence>
<evidence type="ECO:0000259" key="5">
    <source>
        <dbReference type="Pfam" id="PF00496"/>
    </source>
</evidence>
<dbReference type="Gene3D" id="3.10.105.10">
    <property type="entry name" value="Dipeptide-binding Protein, Domain 3"/>
    <property type="match status" value="1"/>
</dbReference>
<keyword evidence="3 4" id="KW-0732">Signal</keyword>
<dbReference type="Gene3D" id="3.40.190.10">
    <property type="entry name" value="Periplasmic binding protein-like II"/>
    <property type="match status" value="1"/>
</dbReference>
<feature type="domain" description="Solute-binding protein family 5" evidence="5">
    <location>
        <begin position="113"/>
        <end position="495"/>
    </location>
</feature>
<gene>
    <name evidence="6" type="ORF">BN55_00970</name>
</gene>
<dbReference type="CDD" id="cd08510">
    <property type="entry name" value="PBP2_Lactococcal_OppA_like"/>
    <property type="match status" value="1"/>
</dbReference>
<dbReference type="Pfam" id="PF00496">
    <property type="entry name" value="SBP_bac_5"/>
    <property type="match status" value="1"/>
</dbReference>
<keyword evidence="2" id="KW-0813">Transport</keyword>
<dbReference type="eggNOG" id="COG0747">
    <property type="taxonomic scope" value="Bacteria"/>
</dbReference>
<evidence type="ECO:0000256" key="1">
    <source>
        <dbReference type="ARBA" id="ARBA00005695"/>
    </source>
</evidence>
<dbReference type="GO" id="GO:0015833">
    <property type="term" value="P:peptide transport"/>
    <property type="evidence" value="ECO:0007669"/>
    <property type="project" value="TreeGrafter"/>
</dbReference>
<dbReference type="GO" id="GO:0043190">
    <property type="term" value="C:ATP-binding cassette (ABC) transporter complex"/>
    <property type="evidence" value="ECO:0007669"/>
    <property type="project" value="InterPro"/>
</dbReference>
<dbReference type="SUPFAM" id="SSF53850">
    <property type="entry name" value="Periplasmic binding protein-like II"/>
    <property type="match status" value="1"/>
</dbReference>
<dbReference type="Proteomes" id="UP000009320">
    <property type="component" value="Unassembled WGS sequence"/>
</dbReference>
<dbReference type="EMBL" id="CAKE01000010">
    <property type="protein sequence ID" value="CCI81907.1"/>
    <property type="molecule type" value="Genomic_DNA"/>
</dbReference>
<feature type="signal peptide" evidence="4">
    <location>
        <begin position="1"/>
        <end position="23"/>
    </location>
</feature>
<dbReference type="PANTHER" id="PTHR30290">
    <property type="entry name" value="PERIPLASMIC BINDING COMPONENT OF ABC TRANSPORTER"/>
    <property type="match status" value="1"/>
</dbReference>
<dbReference type="PATRIC" id="fig|1423758.3.peg.896"/>
<reference evidence="6 7" key="1">
    <citation type="submission" date="2012-06" db="EMBL/GenBank/DDBJ databases">
        <title>Draft Genome Sequence of Lactobacillus hominis Strain CRBIP 24.179T, isolated from human intestine.</title>
        <authorList>
            <person name="Cousin S."/>
            <person name="Ma L."/>
            <person name="Bizet C."/>
            <person name="Loux V."/>
            <person name="Bouchier C."/>
            <person name="Clermont D."/>
            <person name="Creno S."/>
        </authorList>
    </citation>
    <scope>NUCLEOTIDE SEQUENCE [LARGE SCALE GENOMIC DNA]</scope>
    <source>
        <strain evidence="7">CRBIP 24.179T</strain>
    </source>
</reference>
<evidence type="ECO:0000256" key="4">
    <source>
        <dbReference type="SAM" id="SignalP"/>
    </source>
</evidence>